<proteinExistence type="predicted"/>
<feature type="compositionally biased region" description="Low complexity" evidence="1">
    <location>
        <begin position="47"/>
        <end position="57"/>
    </location>
</feature>
<organism evidence="2 3">
    <name type="scientific">Steinernema glaseri</name>
    <dbReference type="NCBI Taxonomy" id="37863"/>
    <lineage>
        <taxon>Eukaryota</taxon>
        <taxon>Metazoa</taxon>
        <taxon>Ecdysozoa</taxon>
        <taxon>Nematoda</taxon>
        <taxon>Chromadorea</taxon>
        <taxon>Rhabditida</taxon>
        <taxon>Tylenchina</taxon>
        <taxon>Panagrolaimomorpha</taxon>
        <taxon>Strongyloidoidea</taxon>
        <taxon>Steinernematidae</taxon>
        <taxon>Steinernema</taxon>
    </lineage>
</organism>
<dbReference type="Proteomes" id="UP000095287">
    <property type="component" value="Unplaced"/>
</dbReference>
<keyword evidence="2" id="KW-1185">Reference proteome</keyword>
<dbReference type="WBParaSite" id="L893_g14511.t1">
    <property type="protein sequence ID" value="L893_g14511.t1"/>
    <property type="gene ID" value="L893_g14511"/>
</dbReference>
<feature type="compositionally biased region" description="Low complexity" evidence="1">
    <location>
        <begin position="31"/>
        <end position="40"/>
    </location>
</feature>
<accession>A0A1I7YBR3</accession>
<name>A0A1I7YBR3_9BILA</name>
<feature type="region of interest" description="Disordered" evidence="1">
    <location>
        <begin position="1"/>
        <end position="70"/>
    </location>
</feature>
<protein>
    <submittedName>
        <fullName evidence="3">NUMA1</fullName>
    </submittedName>
</protein>
<evidence type="ECO:0000313" key="3">
    <source>
        <dbReference type="WBParaSite" id="L893_g14511.t1"/>
    </source>
</evidence>
<reference evidence="3" key="1">
    <citation type="submission" date="2016-11" db="UniProtKB">
        <authorList>
            <consortium name="WormBaseParasite"/>
        </authorList>
    </citation>
    <scope>IDENTIFICATION</scope>
</reference>
<evidence type="ECO:0000256" key="1">
    <source>
        <dbReference type="SAM" id="MobiDB-lite"/>
    </source>
</evidence>
<evidence type="ECO:0000313" key="2">
    <source>
        <dbReference type="Proteomes" id="UP000095287"/>
    </source>
</evidence>
<sequence length="70" mass="7682">MSESSLRKIVTPVASPLASPIGSPRVRRSPRSPFSPINNRTLRKSSKSPQMSPSQRSRGAPGVRRIIPFK</sequence>
<dbReference type="AlphaFoldDB" id="A0A1I7YBR3"/>